<evidence type="ECO:0000313" key="4">
    <source>
        <dbReference type="WBParaSite" id="ACRNAN_Path_307.g1178.t1"/>
    </source>
</evidence>
<evidence type="ECO:0000256" key="1">
    <source>
        <dbReference type="SAM" id="MobiDB-lite"/>
    </source>
</evidence>
<dbReference type="GO" id="GO:0071008">
    <property type="term" value="C:U2-type post-mRNA release spliceosomal complex"/>
    <property type="evidence" value="ECO:0007669"/>
    <property type="project" value="TreeGrafter"/>
</dbReference>
<accession>A0A914C533</accession>
<dbReference type="PANTHER" id="PTHR23329">
    <property type="entry name" value="TUFTELIN-INTERACTING PROTEIN 11-RELATED"/>
    <property type="match status" value="1"/>
</dbReference>
<dbReference type="Proteomes" id="UP000887540">
    <property type="component" value="Unplaced"/>
</dbReference>
<name>A0A914C533_9BILA</name>
<feature type="domain" description="G-patch" evidence="2">
    <location>
        <begin position="80"/>
        <end position="126"/>
    </location>
</feature>
<keyword evidence="3" id="KW-1185">Reference proteome</keyword>
<feature type="region of interest" description="Disordered" evidence="1">
    <location>
        <begin position="155"/>
        <end position="176"/>
    </location>
</feature>
<dbReference type="GO" id="GO:0003676">
    <property type="term" value="F:nucleic acid binding"/>
    <property type="evidence" value="ECO:0007669"/>
    <property type="project" value="InterPro"/>
</dbReference>
<dbReference type="Pfam" id="PF01585">
    <property type="entry name" value="G-patch"/>
    <property type="match status" value="1"/>
</dbReference>
<reference evidence="4" key="1">
    <citation type="submission" date="2022-11" db="UniProtKB">
        <authorList>
            <consortium name="WormBaseParasite"/>
        </authorList>
    </citation>
    <scope>IDENTIFICATION</scope>
</reference>
<organism evidence="3 4">
    <name type="scientific">Acrobeloides nanus</name>
    <dbReference type="NCBI Taxonomy" id="290746"/>
    <lineage>
        <taxon>Eukaryota</taxon>
        <taxon>Metazoa</taxon>
        <taxon>Ecdysozoa</taxon>
        <taxon>Nematoda</taxon>
        <taxon>Chromadorea</taxon>
        <taxon>Rhabditida</taxon>
        <taxon>Tylenchina</taxon>
        <taxon>Cephalobomorpha</taxon>
        <taxon>Cephaloboidea</taxon>
        <taxon>Cephalobidae</taxon>
        <taxon>Acrobeloides</taxon>
    </lineage>
</organism>
<dbReference type="InterPro" id="IPR045211">
    <property type="entry name" value="TFP11/STIP/Ntr1"/>
</dbReference>
<dbReference type="GO" id="GO:0000390">
    <property type="term" value="P:spliceosomal complex disassembly"/>
    <property type="evidence" value="ECO:0007669"/>
    <property type="project" value="InterPro"/>
</dbReference>
<dbReference type="InterPro" id="IPR000467">
    <property type="entry name" value="G_patch_dom"/>
</dbReference>
<dbReference type="WBParaSite" id="ACRNAN_Path_307.g1178.t1">
    <property type="protein sequence ID" value="ACRNAN_Path_307.g1178.t1"/>
    <property type="gene ID" value="ACRNAN_Path_307.g1178"/>
</dbReference>
<dbReference type="PANTHER" id="PTHR23329:SF16">
    <property type="entry name" value="G-PATCH DOMAIN-CONTAINING PROTEIN"/>
    <property type="match status" value="1"/>
</dbReference>
<dbReference type="AlphaFoldDB" id="A0A914C533"/>
<sequence length="292" mass="33379">MNSVKHIWNELPAEVATISAPVQATDTKPRSLCDSLNKECDQKSGIQSGILVQDRTAFVMNKAQSDYLRDLEDFEKTCGKNGVVANMMRKMGFEPGKGLGAKNQGILEPIYVDFRNDRRGIGSFDPWLKAMLEASKDKPKVTTVDETVKAIREVQEKEEKEKPKVTPADWTPEDEWSRPADVRSRCSIKTDVTAATYNTSDKNYPNAPSRLTKFCGNRFFECEYCDLPEIDTANPLEVFNRIELLQNKRRESIGLKSSKDHDAVRMIGELYFQYLEPILQARREDMLRREKK</sequence>
<evidence type="ECO:0000313" key="3">
    <source>
        <dbReference type="Proteomes" id="UP000887540"/>
    </source>
</evidence>
<dbReference type="PROSITE" id="PS50174">
    <property type="entry name" value="G_PATCH"/>
    <property type="match status" value="1"/>
</dbReference>
<protein>
    <submittedName>
        <fullName evidence="4">G-patch domain-containing protein</fullName>
    </submittedName>
</protein>
<proteinExistence type="predicted"/>
<dbReference type="SMART" id="SM00443">
    <property type="entry name" value="G_patch"/>
    <property type="match status" value="1"/>
</dbReference>
<feature type="compositionally biased region" description="Basic and acidic residues" evidence="1">
    <location>
        <begin position="155"/>
        <end position="164"/>
    </location>
</feature>
<evidence type="ECO:0000259" key="2">
    <source>
        <dbReference type="PROSITE" id="PS50174"/>
    </source>
</evidence>